<dbReference type="Pfam" id="PF17405">
    <property type="entry name" value="Nrap_D4"/>
    <property type="match status" value="1"/>
</dbReference>
<dbReference type="InterPro" id="IPR005554">
    <property type="entry name" value="NOL6/Upt22"/>
</dbReference>
<comment type="similarity">
    <text evidence="2 5">Belongs to the NRAP family.</text>
</comment>
<dbReference type="PANTHER" id="PTHR17972">
    <property type="entry name" value="NUCLEOLAR RNA-ASSOCIATED PROTEIN"/>
    <property type="match status" value="1"/>
</dbReference>
<feature type="region of interest" description="Disordered" evidence="6">
    <location>
        <begin position="1"/>
        <end position="115"/>
    </location>
</feature>
<dbReference type="Gene3D" id="1.10.1410.10">
    <property type="match status" value="1"/>
</dbReference>
<dbReference type="GO" id="GO:0006409">
    <property type="term" value="P:tRNA export from nucleus"/>
    <property type="evidence" value="ECO:0007669"/>
    <property type="project" value="TreeGrafter"/>
</dbReference>
<evidence type="ECO:0000256" key="6">
    <source>
        <dbReference type="SAM" id="MobiDB-lite"/>
    </source>
</evidence>
<dbReference type="InterPro" id="IPR035369">
    <property type="entry name" value="Nrap_D4"/>
</dbReference>
<evidence type="ECO:0000259" key="11">
    <source>
        <dbReference type="Pfam" id="PF17406"/>
    </source>
</evidence>
<feature type="domain" description="Nrap protein" evidence="9">
    <location>
        <begin position="558"/>
        <end position="700"/>
    </location>
</feature>
<evidence type="ECO:0000259" key="12">
    <source>
        <dbReference type="Pfam" id="PF17407"/>
    </source>
</evidence>
<evidence type="ECO:0000256" key="4">
    <source>
        <dbReference type="ARBA" id="ARBA00023242"/>
    </source>
</evidence>
<name>A0A1B9GMZ6_9TREE</name>
<accession>A0A1B9GMZ6</accession>
<feature type="compositionally biased region" description="Acidic residues" evidence="6">
    <location>
        <begin position="71"/>
        <end position="90"/>
    </location>
</feature>
<keyword evidence="3 5" id="KW-0694">RNA-binding</keyword>
<evidence type="ECO:0000259" key="8">
    <source>
        <dbReference type="Pfam" id="PF17403"/>
    </source>
</evidence>
<protein>
    <recommendedName>
        <fullName evidence="5">U3 small nucleolar RNA-associated protein 22</fullName>
    </recommendedName>
</protein>
<evidence type="ECO:0000313" key="13">
    <source>
        <dbReference type="EMBL" id="OCF32235.1"/>
    </source>
</evidence>
<feature type="domain" description="Nrap protein" evidence="12">
    <location>
        <begin position="1120"/>
        <end position="1261"/>
    </location>
</feature>
<reference evidence="14" key="2">
    <citation type="submission" date="2013-12" db="EMBL/GenBank/DDBJ databases">
        <title>Evolution of pathogenesis and genome organization in the Tremellales.</title>
        <authorList>
            <person name="Cuomo C."/>
            <person name="Litvintseva A."/>
            <person name="Heitman J."/>
            <person name="Chen Y."/>
            <person name="Sun S."/>
            <person name="Springer D."/>
            <person name="Dromer F."/>
            <person name="Young S."/>
            <person name="Zeng Q."/>
            <person name="Chapman S."/>
            <person name="Gujja S."/>
            <person name="Saif S."/>
            <person name="Birren B."/>
        </authorList>
    </citation>
    <scope>NUCLEOTIDE SEQUENCE [LARGE SCALE GENOMIC DNA]</scope>
    <source>
        <strain evidence="14">BCC8398</strain>
    </source>
</reference>
<dbReference type="PANTHER" id="PTHR17972:SF0">
    <property type="entry name" value="NUCLEOLAR PROTEIN 6"/>
    <property type="match status" value="1"/>
</dbReference>
<reference evidence="13 14" key="1">
    <citation type="submission" date="2013-07" db="EMBL/GenBank/DDBJ databases">
        <title>The Genome Sequence of Cryptococcus heveanensis BCC8398.</title>
        <authorList>
            <consortium name="The Broad Institute Genome Sequencing Platform"/>
            <person name="Cuomo C."/>
            <person name="Litvintseva A."/>
            <person name="Chen Y."/>
            <person name="Heitman J."/>
            <person name="Sun S."/>
            <person name="Springer D."/>
            <person name="Dromer F."/>
            <person name="Young S.K."/>
            <person name="Zeng Q."/>
            <person name="Gargeya S."/>
            <person name="Fitzgerald M."/>
            <person name="Abouelleil A."/>
            <person name="Alvarado L."/>
            <person name="Berlin A.M."/>
            <person name="Chapman S.B."/>
            <person name="Dewar J."/>
            <person name="Goldberg J."/>
            <person name="Griggs A."/>
            <person name="Gujja S."/>
            <person name="Hansen M."/>
            <person name="Howarth C."/>
            <person name="Imamovic A."/>
            <person name="Larimer J."/>
            <person name="McCowan C."/>
            <person name="Murphy C."/>
            <person name="Pearson M."/>
            <person name="Priest M."/>
            <person name="Roberts A."/>
            <person name="Saif S."/>
            <person name="Shea T."/>
            <person name="Sykes S."/>
            <person name="Wortman J."/>
            <person name="Nusbaum C."/>
            <person name="Birren B."/>
        </authorList>
    </citation>
    <scope>NUCLEOTIDE SEQUENCE [LARGE SCALE GENOMIC DNA]</scope>
    <source>
        <strain evidence="13 14">BCC8398</strain>
    </source>
</reference>
<dbReference type="InterPro" id="IPR035370">
    <property type="entry name" value="Nrap_D5"/>
</dbReference>
<evidence type="ECO:0000256" key="5">
    <source>
        <dbReference type="RuleBase" id="RU364032"/>
    </source>
</evidence>
<feature type="compositionally biased region" description="Acidic residues" evidence="6">
    <location>
        <begin position="34"/>
        <end position="53"/>
    </location>
</feature>
<dbReference type="GO" id="GO:0006364">
    <property type="term" value="P:rRNA processing"/>
    <property type="evidence" value="ECO:0007669"/>
    <property type="project" value="UniProtKB-KW"/>
</dbReference>
<dbReference type="Proteomes" id="UP000092666">
    <property type="component" value="Unassembled WGS sequence"/>
</dbReference>
<evidence type="ECO:0000259" key="9">
    <source>
        <dbReference type="Pfam" id="PF17404"/>
    </source>
</evidence>
<dbReference type="Gene3D" id="3.30.70.3030">
    <property type="match status" value="1"/>
</dbReference>
<dbReference type="OrthoDB" id="10251401at2759"/>
<keyword evidence="4 5" id="KW-0539">Nucleus</keyword>
<evidence type="ECO:0000259" key="7">
    <source>
        <dbReference type="Pfam" id="PF03813"/>
    </source>
</evidence>
<feature type="domain" description="Nrap protein" evidence="11">
    <location>
        <begin position="937"/>
        <end position="1117"/>
    </location>
</feature>
<feature type="compositionally biased region" description="Basic residues" evidence="6">
    <location>
        <begin position="1"/>
        <end position="25"/>
    </location>
</feature>
<dbReference type="Pfam" id="PF03813">
    <property type="entry name" value="Nrap"/>
    <property type="match status" value="1"/>
</dbReference>
<comment type="subcellular location">
    <subcellularLocation>
        <location evidence="1 5">Nucleus</location>
        <location evidence="1 5">Nucleolus</location>
    </subcellularLocation>
</comment>
<keyword evidence="5" id="KW-0690">Ribosome biogenesis</keyword>
<dbReference type="Pfam" id="PF17406">
    <property type="entry name" value="Nrap_D5"/>
    <property type="match status" value="1"/>
</dbReference>
<dbReference type="EMBL" id="KI669510">
    <property type="protein sequence ID" value="OCF32235.1"/>
    <property type="molecule type" value="Genomic_DNA"/>
</dbReference>
<keyword evidence="5" id="KW-0687">Ribonucleoprotein</keyword>
<organism evidence="13 14">
    <name type="scientific">Kwoniella heveanensis BCC8398</name>
    <dbReference type="NCBI Taxonomy" id="1296120"/>
    <lineage>
        <taxon>Eukaryota</taxon>
        <taxon>Fungi</taxon>
        <taxon>Dikarya</taxon>
        <taxon>Basidiomycota</taxon>
        <taxon>Agaricomycotina</taxon>
        <taxon>Tremellomycetes</taxon>
        <taxon>Tremellales</taxon>
        <taxon>Cryptococcaceae</taxon>
        <taxon>Kwoniella</taxon>
    </lineage>
</organism>
<feature type="domain" description="Nrap protein" evidence="10">
    <location>
        <begin position="731"/>
        <end position="935"/>
    </location>
</feature>
<dbReference type="InterPro" id="IPR035371">
    <property type="entry name" value="Nrap_D6"/>
</dbReference>
<dbReference type="GO" id="GO:0003723">
    <property type="term" value="F:RNA binding"/>
    <property type="evidence" value="ECO:0007669"/>
    <property type="project" value="UniProtKB-KW"/>
</dbReference>
<keyword evidence="14" id="KW-1185">Reference proteome</keyword>
<dbReference type="InterPro" id="IPR035082">
    <property type="entry name" value="Nrap_D1"/>
</dbReference>
<dbReference type="InterPro" id="IPR035367">
    <property type="entry name" value="Nrap_D2"/>
</dbReference>
<evidence type="ECO:0000256" key="3">
    <source>
        <dbReference type="ARBA" id="ARBA00022884"/>
    </source>
</evidence>
<dbReference type="Pfam" id="PF17407">
    <property type="entry name" value="Nrap_D6"/>
    <property type="match status" value="1"/>
</dbReference>
<evidence type="ECO:0000256" key="2">
    <source>
        <dbReference type="ARBA" id="ARBA00006674"/>
    </source>
</evidence>
<dbReference type="Pfam" id="PF17403">
    <property type="entry name" value="Nrap_D2"/>
    <property type="match status" value="1"/>
</dbReference>
<dbReference type="GO" id="GO:0032545">
    <property type="term" value="C:CURI complex"/>
    <property type="evidence" value="ECO:0007669"/>
    <property type="project" value="TreeGrafter"/>
</dbReference>
<gene>
    <name evidence="13" type="ORF">I316_06149</name>
</gene>
<evidence type="ECO:0000259" key="10">
    <source>
        <dbReference type="Pfam" id="PF17405"/>
    </source>
</evidence>
<dbReference type="GO" id="GO:0032040">
    <property type="term" value="C:small-subunit processome"/>
    <property type="evidence" value="ECO:0007669"/>
    <property type="project" value="TreeGrafter"/>
</dbReference>
<sequence length="1265" mass="140153">MSTLKHLKRKASVSKHTNSQKKRPQRPPSPPTSDDSDQGTEDREDGEDDEGDAEGAGLYDDPMIDRQSSGSEDEDEEDDDDDGDEQEGEDDLKGGEENEEDVPSAGPSRQTQPSKQLYKAPTLEEMEALKSVESSGGTSFSLQLSALLNSTLLPTTPAPVLKALLSSLHSTILSLPTLSPLPPAKAYKRIAKGAINAVTVPSIGEGLDQWDPVKNDVKWTLGWDKPEEIVVGGSWGVVGGYKKGKGEVGNIDLVVVMPSAMFTPKDRMDYRYFHKRAHYLAVIFSALRQLIKKEGSLNGAEIQWSRAMEDVRRPIIIITAGKEQGLKHRIDIRIHASIPPSVFPLSTLSPTKSLLRTEAPTSLYSSSILHDTLQKLHLLHLHRLSQLMSPERIVDSFLAIWRIWANRRGLRRERGGSGWFASMVLGWVVDGGEVGGAGGVRDRLKKVRGVGKGLGHWGALRAAWEFLAHTDFESTPVFLTPSTEDTISSLEFTRAFPSSPILVDPTRRVNIFAEWEKGEVDILRYHARETLAMLEDETAGLDHFANVFLRNQSLGPKVFDEFIRLDIASIKLSESAIERSGFSAFTDLAAHSVARVLRQGLSDRAALVHVSPAASPSTLQVGILLNREHATRVIDIGPSSDPSQAEKAEEFRQIWGDKAELRRFKDGSISESVVWDLSRPEDATLIPGKIVRHLLARHFSLSEEDVQCVSSNEDWQKTIQVPASTRNAVSIAGSEKLGFRPTISAYDELYRLLKDIDSELPLAILNVTPASEYLRYASTFVPHPVDINRLPTAPASINYVPYSEVVVQFESSPKWPDDLSAIQKVKLALFDRLARVIEDRLPGVRLSIVFDQHASEVQDHAALEILLPAGAAFRLRIYHDRERTLLERVVHEDEPVFATSLPRPPRRLAAPALHLHIRRFTHLPTHHSSIAPMHHRYPSYSSATRLLKRWFASHMLSTQISIEVTELIMAKVYLDPGCLSAPCSATTGFLRAIDLLANWDWKLEPMFVPIFTLKDAATSSSPDGRVRFPSTRRQECIKAFEGLRNKEKASISASTADLGAVVHGWVVFTEQDDSGLRWTKGISRVIAGRVGVLAKATLSAVKTASESGDLDVKSLFVTPLEHYDFLLHLSPSNLSRYSQSITADPEEWESKLKFRNIQSTTLGDDDDEDSARIKIDFDPASMFVADLQRIYGDSVLLFHDAHGGSVVGGIWNPARDNARSLKAFLGWSSQPVQSESALVTINKESILAEMARLGTGLITKVERRR</sequence>
<dbReference type="Pfam" id="PF17404">
    <property type="entry name" value="Nrap_D3"/>
    <property type="match status" value="1"/>
</dbReference>
<dbReference type="InterPro" id="IPR035368">
    <property type="entry name" value="Nrap_D3"/>
</dbReference>
<feature type="domain" description="Nrap protein" evidence="7">
    <location>
        <begin position="251"/>
        <end position="385"/>
    </location>
</feature>
<feature type="domain" description="Nrap protein" evidence="8">
    <location>
        <begin position="399"/>
        <end position="550"/>
    </location>
</feature>
<evidence type="ECO:0000256" key="1">
    <source>
        <dbReference type="ARBA" id="ARBA00004604"/>
    </source>
</evidence>
<evidence type="ECO:0000313" key="14">
    <source>
        <dbReference type="Proteomes" id="UP000092666"/>
    </source>
</evidence>
<dbReference type="STRING" id="1296120.A0A1B9GMZ6"/>
<keyword evidence="5" id="KW-0698">rRNA processing</keyword>
<dbReference type="GO" id="GO:0034456">
    <property type="term" value="C:UTP-C complex"/>
    <property type="evidence" value="ECO:0007669"/>
    <property type="project" value="TreeGrafter"/>
</dbReference>
<proteinExistence type="inferred from homology"/>
<dbReference type="AlphaFoldDB" id="A0A1B9GMZ6"/>